<evidence type="ECO:0000256" key="2">
    <source>
        <dbReference type="ARBA" id="ARBA00023235"/>
    </source>
</evidence>
<proteinExistence type="inferred from homology"/>
<dbReference type="SUPFAM" id="SSF100950">
    <property type="entry name" value="NagB/RpiA/CoA transferase-like"/>
    <property type="match status" value="1"/>
</dbReference>
<dbReference type="Gene3D" id="3.40.50.1360">
    <property type="match status" value="1"/>
</dbReference>
<comment type="catalytic activity">
    <reaction evidence="1 3">
        <text>aldehydo-D-ribose 5-phosphate = D-ribulose 5-phosphate</text>
        <dbReference type="Rhea" id="RHEA:14657"/>
        <dbReference type="ChEBI" id="CHEBI:58121"/>
        <dbReference type="ChEBI" id="CHEBI:58273"/>
        <dbReference type="EC" id="5.3.1.6"/>
    </reaction>
</comment>
<comment type="function">
    <text evidence="3">Catalyzes the reversible conversion of ribose-5-phosphate to ribulose 5-phosphate.</text>
</comment>
<evidence type="ECO:0000256" key="3">
    <source>
        <dbReference type="HAMAP-Rule" id="MF_00170"/>
    </source>
</evidence>
<feature type="binding site" evidence="3">
    <location>
        <position position="129"/>
    </location>
    <ligand>
        <name>substrate</name>
    </ligand>
</feature>
<organism evidence="4 5">
    <name type="scientific">Boseongicola aestuarii</name>
    <dbReference type="NCBI Taxonomy" id="1470561"/>
    <lineage>
        <taxon>Bacteria</taxon>
        <taxon>Pseudomonadati</taxon>
        <taxon>Pseudomonadota</taxon>
        <taxon>Alphaproteobacteria</taxon>
        <taxon>Rhodobacterales</taxon>
        <taxon>Paracoccaceae</taxon>
        <taxon>Boseongicola</taxon>
    </lineage>
</organism>
<comment type="pathway">
    <text evidence="3">Carbohydrate degradation; pentose phosphate pathway; D-ribose 5-phosphate from D-ribulose 5-phosphate (non-oxidative stage): step 1/1.</text>
</comment>
<dbReference type="InterPro" id="IPR020672">
    <property type="entry name" value="Ribose5P_isomerase_typA_subgr"/>
</dbReference>
<dbReference type="UniPathway" id="UPA00115">
    <property type="reaction ID" value="UER00412"/>
</dbReference>
<dbReference type="PANTHER" id="PTHR11934">
    <property type="entry name" value="RIBOSE-5-PHOSPHATE ISOMERASE"/>
    <property type="match status" value="1"/>
</dbReference>
<feature type="binding site" evidence="3">
    <location>
        <begin position="102"/>
        <end position="105"/>
    </location>
    <ligand>
        <name>substrate</name>
    </ligand>
</feature>
<dbReference type="GO" id="GO:0004751">
    <property type="term" value="F:ribose-5-phosphate isomerase activity"/>
    <property type="evidence" value="ECO:0007669"/>
    <property type="project" value="UniProtKB-UniRule"/>
</dbReference>
<dbReference type="PANTHER" id="PTHR11934:SF0">
    <property type="entry name" value="RIBOSE-5-PHOSPHATE ISOMERASE"/>
    <property type="match status" value="1"/>
</dbReference>
<dbReference type="InterPro" id="IPR037171">
    <property type="entry name" value="NagB/RpiA_transferase-like"/>
</dbReference>
<name>A0A238J2A6_9RHOB</name>
<dbReference type="HAMAP" id="MF_00170">
    <property type="entry name" value="Rib_5P_isom_A"/>
    <property type="match status" value="1"/>
</dbReference>
<evidence type="ECO:0000256" key="1">
    <source>
        <dbReference type="ARBA" id="ARBA00001713"/>
    </source>
</evidence>
<protein>
    <recommendedName>
        <fullName evidence="3">Ribose-5-phosphate isomerase A</fullName>
        <ecNumber evidence="3">5.3.1.6</ecNumber>
    </recommendedName>
    <alternativeName>
        <fullName evidence="3">Phosphoriboisomerase A</fullName>
        <shortName evidence="3">PRI</shortName>
    </alternativeName>
</protein>
<dbReference type="GO" id="GO:0009052">
    <property type="term" value="P:pentose-phosphate shunt, non-oxidative branch"/>
    <property type="evidence" value="ECO:0007669"/>
    <property type="project" value="UniProtKB-UniRule"/>
</dbReference>
<accession>A0A238J2A6</accession>
<dbReference type="Pfam" id="PF06026">
    <property type="entry name" value="Rib_5-P_isom_A"/>
    <property type="match status" value="1"/>
</dbReference>
<dbReference type="FunFam" id="3.40.50.1360:FF:000001">
    <property type="entry name" value="Ribose-5-phosphate isomerase A"/>
    <property type="match status" value="1"/>
</dbReference>
<dbReference type="EC" id="5.3.1.6" evidence="3"/>
<dbReference type="SUPFAM" id="SSF75445">
    <property type="entry name" value="D-ribose-5-phosphate isomerase (RpiA), lid domain"/>
    <property type="match status" value="1"/>
</dbReference>
<evidence type="ECO:0000313" key="5">
    <source>
        <dbReference type="Proteomes" id="UP000201838"/>
    </source>
</evidence>
<dbReference type="NCBIfam" id="TIGR00021">
    <property type="entry name" value="rpiA"/>
    <property type="match status" value="1"/>
</dbReference>
<feature type="active site" description="Proton acceptor" evidence="3">
    <location>
        <position position="111"/>
    </location>
</feature>
<sequence length="262" mass="27672">MSADLSPIDIAKFAAAKRASGFVEDGMRVGLGTGSTAAWLVKCLGERVQDEGLEITAVATSSQTAKQAQEVGIKVSSLNDVKWLDLTIDGADEYDDELNLIKGGGGALLQEKIVATASDRMIVIADSTKKVATLGAFPLPVEVLAFGMPTTQLLLEEMLNGLDVMGNKATPRMAGDALFVTDEGNHILDLHLGRIGNARQLALILNQVPGVVENGLFIDICDVIVTGYGDGTVETRDINSGETDTAQFLPEPVENVFRDAGV</sequence>
<reference evidence="4 5" key="1">
    <citation type="submission" date="2017-05" db="EMBL/GenBank/DDBJ databases">
        <authorList>
            <person name="Song R."/>
            <person name="Chenine A.L."/>
            <person name="Ruprecht R.M."/>
        </authorList>
    </citation>
    <scope>NUCLEOTIDE SEQUENCE [LARGE SCALE GENOMIC DNA]</scope>
    <source>
        <strain evidence="4 5">CECT 8489</strain>
    </source>
</reference>
<dbReference type="NCBIfam" id="NF001924">
    <property type="entry name" value="PRK00702.1"/>
    <property type="match status" value="1"/>
</dbReference>
<keyword evidence="2 3" id="KW-0413">Isomerase</keyword>
<dbReference type="Proteomes" id="UP000201838">
    <property type="component" value="Unassembled WGS sequence"/>
</dbReference>
<dbReference type="GO" id="GO:0005829">
    <property type="term" value="C:cytosol"/>
    <property type="evidence" value="ECO:0007669"/>
    <property type="project" value="TreeGrafter"/>
</dbReference>
<dbReference type="Gene3D" id="3.30.70.260">
    <property type="match status" value="1"/>
</dbReference>
<dbReference type="RefSeq" id="WP_093974931.1">
    <property type="nucleotide sequence ID" value="NZ_FXXQ01000010.1"/>
</dbReference>
<comment type="similarity">
    <text evidence="3">Belongs to the ribose 5-phosphate isomerase family.</text>
</comment>
<evidence type="ECO:0000313" key="4">
    <source>
        <dbReference type="EMBL" id="SMX24747.1"/>
    </source>
</evidence>
<dbReference type="AlphaFoldDB" id="A0A238J2A6"/>
<dbReference type="InterPro" id="IPR004788">
    <property type="entry name" value="Ribose5P_isomerase_type_A"/>
</dbReference>
<dbReference type="CDD" id="cd01398">
    <property type="entry name" value="RPI_A"/>
    <property type="match status" value="1"/>
</dbReference>
<dbReference type="EMBL" id="FXXQ01000010">
    <property type="protein sequence ID" value="SMX24747.1"/>
    <property type="molecule type" value="Genomic_DNA"/>
</dbReference>
<dbReference type="GO" id="GO:0006014">
    <property type="term" value="P:D-ribose metabolic process"/>
    <property type="evidence" value="ECO:0007669"/>
    <property type="project" value="TreeGrafter"/>
</dbReference>
<feature type="binding site" evidence="3">
    <location>
        <begin position="33"/>
        <end position="36"/>
    </location>
    <ligand>
        <name>substrate</name>
    </ligand>
</feature>
<feature type="binding site" evidence="3">
    <location>
        <begin position="89"/>
        <end position="92"/>
    </location>
    <ligand>
        <name>substrate</name>
    </ligand>
</feature>
<gene>
    <name evidence="3 4" type="primary">rpiA</name>
    <name evidence="4" type="ORF">BOA8489_02874</name>
</gene>
<dbReference type="OrthoDB" id="5870696at2"/>
<comment type="subunit">
    <text evidence="3">Homodimer.</text>
</comment>
<keyword evidence="5" id="KW-1185">Reference proteome</keyword>